<protein>
    <submittedName>
        <fullName evidence="5">Aspartic peptidase domain-containing protein</fullName>
    </submittedName>
</protein>
<organism evidence="5 6">
    <name type="scientific">Truncatella angustata</name>
    <dbReference type="NCBI Taxonomy" id="152316"/>
    <lineage>
        <taxon>Eukaryota</taxon>
        <taxon>Fungi</taxon>
        <taxon>Dikarya</taxon>
        <taxon>Ascomycota</taxon>
        <taxon>Pezizomycotina</taxon>
        <taxon>Sordariomycetes</taxon>
        <taxon>Xylariomycetidae</taxon>
        <taxon>Amphisphaeriales</taxon>
        <taxon>Sporocadaceae</taxon>
        <taxon>Truncatella</taxon>
    </lineage>
</organism>
<keyword evidence="6" id="KW-1185">Reference proteome</keyword>
<keyword evidence="2" id="KW-1015">Disulfide bond</keyword>
<dbReference type="RefSeq" id="XP_045958085.1">
    <property type="nucleotide sequence ID" value="XM_046102656.1"/>
</dbReference>
<dbReference type="GO" id="GO:0006508">
    <property type="term" value="P:proteolysis"/>
    <property type="evidence" value="ECO:0007669"/>
    <property type="project" value="InterPro"/>
</dbReference>
<dbReference type="Pfam" id="PF00026">
    <property type="entry name" value="Asp"/>
    <property type="match status" value="1"/>
</dbReference>
<dbReference type="InterPro" id="IPR033121">
    <property type="entry name" value="PEPTIDASE_A1"/>
</dbReference>
<comment type="similarity">
    <text evidence="1">Belongs to the peptidase A1 family.</text>
</comment>
<gene>
    <name evidence="5" type="ORF">BKA67DRAFT_563240</name>
</gene>
<dbReference type="PANTHER" id="PTHR47966:SF65">
    <property type="entry name" value="ASPARTIC-TYPE ENDOPEPTIDASE"/>
    <property type="match status" value="1"/>
</dbReference>
<accession>A0A9P8UJU7</accession>
<reference evidence="5" key="1">
    <citation type="journal article" date="2021" name="Nat. Commun.">
        <title>Genetic determinants of endophytism in the Arabidopsis root mycobiome.</title>
        <authorList>
            <person name="Mesny F."/>
            <person name="Miyauchi S."/>
            <person name="Thiergart T."/>
            <person name="Pickel B."/>
            <person name="Atanasova L."/>
            <person name="Karlsson M."/>
            <person name="Huettel B."/>
            <person name="Barry K.W."/>
            <person name="Haridas S."/>
            <person name="Chen C."/>
            <person name="Bauer D."/>
            <person name="Andreopoulos W."/>
            <person name="Pangilinan J."/>
            <person name="LaButti K."/>
            <person name="Riley R."/>
            <person name="Lipzen A."/>
            <person name="Clum A."/>
            <person name="Drula E."/>
            <person name="Henrissat B."/>
            <person name="Kohler A."/>
            <person name="Grigoriev I.V."/>
            <person name="Martin F.M."/>
            <person name="Hacquard S."/>
        </authorList>
    </citation>
    <scope>NUCLEOTIDE SEQUENCE</scope>
    <source>
        <strain evidence="5">MPI-SDFR-AT-0073</strain>
    </source>
</reference>
<dbReference type="PANTHER" id="PTHR47966">
    <property type="entry name" value="BETA-SITE APP-CLEAVING ENZYME, ISOFORM A-RELATED"/>
    <property type="match status" value="1"/>
</dbReference>
<feature type="domain" description="Peptidase A1" evidence="4">
    <location>
        <begin position="1"/>
        <end position="283"/>
    </location>
</feature>
<evidence type="ECO:0000313" key="6">
    <source>
        <dbReference type="Proteomes" id="UP000758603"/>
    </source>
</evidence>
<dbReference type="PRINTS" id="PR00792">
    <property type="entry name" value="PEPSIN"/>
</dbReference>
<dbReference type="Pfam" id="PF25485">
    <property type="entry name" value="DUF7908"/>
    <property type="match status" value="1"/>
</dbReference>
<dbReference type="AlphaFoldDB" id="A0A9P8UJU7"/>
<dbReference type="GO" id="GO:0004190">
    <property type="term" value="F:aspartic-type endopeptidase activity"/>
    <property type="evidence" value="ECO:0007669"/>
    <property type="project" value="InterPro"/>
</dbReference>
<feature type="region of interest" description="Disordered" evidence="3">
    <location>
        <begin position="441"/>
        <end position="463"/>
    </location>
</feature>
<dbReference type="OrthoDB" id="771136at2759"/>
<feature type="disulfide bond" evidence="2">
    <location>
        <begin position="202"/>
        <end position="240"/>
    </location>
</feature>
<proteinExistence type="inferred from homology"/>
<dbReference type="InterPro" id="IPR001461">
    <property type="entry name" value="Aspartic_peptidase_A1"/>
</dbReference>
<dbReference type="GeneID" id="70131548"/>
<evidence type="ECO:0000259" key="4">
    <source>
        <dbReference type="PROSITE" id="PS51767"/>
    </source>
</evidence>
<dbReference type="SUPFAM" id="SSF50630">
    <property type="entry name" value="Acid proteases"/>
    <property type="match status" value="1"/>
</dbReference>
<evidence type="ECO:0000256" key="2">
    <source>
        <dbReference type="PIRSR" id="PIRSR601461-2"/>
    </source>
</evidence>
<dbReference type="InterPro" id="IPR021109">
    <property type="entry name" value="Peptidase_aspartic_dom_sf"/>
</dbReference>
<dbReference type="EMBL" id="JAGPXC010000004">
    <property type="protein sequence ID" value="KAH6653815.1"/>
    <property type="molecule type" value="Genomic_DNA"/>
</dbReference>
<comment type="caution">
    <text evidence="5">The sequence shown here is derived from an EMBL/GenBank/DDBJ whole genome shotgun (WGS) entry which is preliminary data.</text>
</comment>
<evidence type="ECO:0000256" key="1">
    <source>
        <dbReference type="ARBA" id="ARBA00007447"/>
    </source>
</evidence>
<dbReference type="Proteomes" id="UP000758603">
    <property type="component" value="Unassembled WGS sequence"/>
</dbReference>
<dbReference type="InterPro" id="IPR057230">
    <property type="entry name" value="DUF7908"/>
</dbReference>
<evidence type="ECO:0000256" key="3">
    <source>
        <dbReference type="SAM" id="MobiDB-lite"/>
    </source>
</evidence>
<dbReference type="Gene3D" id="2.40.70.10">
    <property type="entry name" value="Acid Proteases"/>
    <property type="match status" value="2"/>
</dbReference>
<name>A0A9P8UJU7_9PEZI</name>
<dbReference type="PROSITE" id="PS51767">
    <property type="entry name" value="PEPTIDASE_A1"/>
    <property type="match status" value="1"/>
</dbReference>
<evidence type="ECO:0000313" key="5">
    <source>
        <dbReference type="EMBL" id="KAH6653815.1"/>
    </source>
</evidence>
<sequence length="822" mass="86104">MTLSPTAVDLTTSFEIQYGIGSVEGYYVSDDLFISGAQIQDQQFGVVTDSERVWFSIMGLGFGRKNAGSPGHLGYDSLIDNLYDQNYTNSRLFGLELGAQGSPQIAVTGQIVFGGLDTNKFSGKLGKVEVDIADPHYRVNLSSVSHRAPTSLASTIITSSPLSVVMDSGTTLSIFPRDIVELFASHFPGAVYDGDGGYRVPCCHQSLPGSLDFTFGDVSISVPYSEFIWNAGFYNDQEHCQLGVQWDTTPDTNKNNNFIILGDTFMRATYMVFDQDNDALYMSNYVKCGDSSLVAVKNGFDGAANIQGSCQPFQPSTTANVGTCTGVAATRVTSTPTGAKFTGDPNPVGLVSVSSSMTSSRESTITSSCMANFTNDGNSVSTTAPFLPGGYVSASMTSLGTLTSTATTQTPTATVTGLDDTPIILGVIAARGAAQNATTGLSLPLSSRSSAKKRQTDGGFIGGAGPVNPSSCSSASNFRLTNGQLISGGQIVNTEPGIAFMPLRVSPYGSINNTFVVVGNALHWFNDAFSGGEAGFCQMSDEQVVVTFAEIGVPADCVPVSLAIYQEYQCKDGKLELPASSATPSSTITTTVTTASEDDQFSLAPVVTTINTITSTITRFITYTITACSPSVQNCPMGQIATNTEVYVTTICHDGPQDQPTPTPAKSTDVPVKGTSVDGGGAVAVVEYITLTEECEMSTFAVPTALPDDTNCVLGRTTTWASTIYRTTVTAFNAVETDTGAGAFWPVLSKGIGVQMGPRYSISADSDADVCPSCQAQAAATTHMAAMAAVNLVPVQAGASSLEVRILCIVVVGMVGLLHLMF</sequence>